<dbReference type="Pfam" id="PF21365">
    <property type="entry name" value="Glyco_hydro_31_3rd"/>
    <property type="match status" value="1"/>
</dbReference>
<evidence type="ECO:0000313" key="6">
    <source>
        <dbReference type="Proteomes" id="UP000051160"/>
    </source>
</evidence>
<keyword evidence="6" id="KW-1185">Reference proteome</keyword>
<accession>A0A0R1LSI4</accession>
<dbReference type="NCBIfam" id="NF007746">
    <property type="entry name" value="PRK10426.1"/>
    <property type="match status" value="1"/>
</dbReference>
<dbReference type="Gene3D" id="3.20.20.80">
    <property type="entry name" value="Glycosidases"/>
    <property type="match status" value="1"/>
</dbReference>
<dbReference type="InterPro" id="IPR000322">
    <property type="entry name" value="Glyco_hydro_31_TIM"/>
</dbReference>
<dbReference type="RefSeq" id="WP_054699186.1">
    <property type="nucleotide sequence ID" value="NZ_AZEE01000027.1"/>
</dbReference>
<sequence length="673" mass="76344">MTTAQQQALFYDVEQQAITFQGRKLFQQQPNCPIAVLGQGQADVSMYRGNFDIQDHLLTKWPLTIQDHQANTDRLVLTLGTHDTAYLCLTFQIDAQAQLIVTPEVLTGSWNRLWLRIVAEPSDNVYGGGEQLSYFNLRGHHFPLWSSEPGIGRNKHTLTTFQADQDHAGGDYYTTNFPEATFISSQKYYCHATTYAYADFDFSQPGYYDLQFWAIPERLQFGTADDYPSLISKLADQLGRTQGLPEWTNNGVIIGLQGGTERVEAIKQKLQQHHVQLAGLWCQDWEGTQTTSFGKRNYWEWRADSKLYPQLKAHIQNWQQEKLQFLAYINPYVVEDSDLFNEGAAHGYFAKTQAGDVYLVDFGEFLCGVVDFTNPAAYDWFKQVIQHNLIDIGIKGWMADFGEYLPTDVVLYDNSDPMVRHNQWPMLWAKCNYDAVQESAHPEELVYFMRAGATGSQKYGQLLWAGDQSVNWSKDDGIVSTIPAALSSGMVGISLSHSDIGGYTSMYGNIRSKELFMRWAEMAAFTPVMRTHEGNRPQQNFQVYDDDDAMAHLASCTQIFTKLTPYRQAVVNEAVTSGLPAQRPLMMYYDEPAADNCQTEYLFGRDLLVAPVVQPHQASWTVYLPDDQWVNLWTGESYTGGTYDVPAPIGQTPVFYRQSSAFTELFKEIGALK</sequence>
<dbReference type="GO" id="GO:0005975">
    <property type="term" value="P:carbohydrate metabolic process"/>
    <property type="evidence" value="ECO:0007669"/>
    <property type="project" value="InterPro"/>
</dbReference>
<evidence type="ECO:0000259" key="4">
    <source>
        <dbReference type="Pfam" id="PF21365"/>
    </source>
</evidence>
<reference evidence="5 6" key="1">
    <citation type="journal article" date="2015" name="Genome Announc.">
        <title>Expanding the biotechnology potential of lactobacilli through comparative genomics of 213 strains and associated genera.</title>
        <authorList>
            <person name="Sun Z."/>
            <person name="Harris H.M."/>
            <person name="McCann A."/>
            <person name="Guo C."/>
            <person name="Argimon S."/>
            <person name="Zhang W."/>
            <person name="Yang X."/>
            <person name="Jeffery I.B."/>
            <person name="Cooney J.C."/>
            <person name="Kagawa T.F."/>
            <person name="Liu W."/>
            <person name="Song Y."/>
            <person name="Salvetti E."/>
            <person name="Wrobel A."/>
            <person name="Rasinkangas P."/>
            <person name="Parkhill J."/>
            <person name="Rea M.C."/>
            <person name="O'Sullivan O."/>
            <person name="Ritari J."/>
            <person name="Douillard F.P."/>
            <person name="Paul Ross R."/>
            <person name="Yang R."/>
            <person name="Briner A.E."/>
            <person name="Felis G.E."/>
            <person name="de Vos W.M."/>
            <person name="Barrangou R."/>
            <person name="Klaenhammer T.R."/>
            <person name="Caufield P.W."/>
            <person name="Cui Y."/>
            <person name="Zhang H."/>
            <person name="O'Toole P.W."/>
        </authorList>
    </citation>
    <scope>NUCLEOTIDE SEQUENCE [LARGE SCALE GENOMIC DNA]</scope>
    <source>
        <strain evidence="5 6">DSM 19909</strain>
    </source>
</reference>
<dbReference type="PANTHER" id="PTHR46959:SF2">
    <property type="entry name" value="SULFOQUINOVOSIDASE"/>
    <property type="match status" value="1"/>
</dbReference>
<evidence type="ECO:0000313" key="5">
    <source>
        <dbReference type="EMBL" id="KRK98710.1"/>
    </source>
</evidence>
<proteinExistence type="inferred from homology"/>
<dbReference type="InterPro" id="IPR013780">
    <property type="entry name" value="Glyco_hydro_b"/>
</dbReference>
<keyword evidence="2" id="KW-0378">Hydrolase</keyword>
<gene>
    <name evidence="5" type="ORF">FD04_GL000446</name>
</gene>
<protein>
    <submittedName>
        <fullName evidence="5">Alpha-glucosidase</fullName>
    </submittedName>
</protein>
<dbReference type="STRING" id="1423776.FD04_GL000446"/>
<dbReference type="CDD" id="cd06594">
    <property type="entry name" value="GH31_glucosidase_YihQ"/>
    <property type="match status" value="1"/>
</dbReference>
<dbReference type="GO" id="GO:0030246">
    <property type="term" value="F:carbohydrate binding"/>
    <property type="evidence" value="ECO:0007669"/>
    <property type="project" value="InterPro"/>
</dbReference>
<dbReference type="SUPFAM" id="SSF51011">
    <property type="entry name" value="Glycosyl hydrolase domain"/>
    <property type="match status" value="1"/>
</dbReference>
<dbReference type="InterPro" id="IPR048395">
    <property type="entry name" value="Glyco_hydro_31_C"/>
</dbReference>
<name>A0A0R1LSI4_9LACO</name>
<dbReference type="InterPro" id="IPR011013">
    <property type="entry name" value="Gal_mutarotase_sf_dom"/>
</dbReference>
<dbReference type="SUPFAM" id="SSF51445">
    <property type="entry name" value="(Trans)glycosidases"/>
    <property type="match status" value="1"/>
</dbReference>
<dbReference type="GO" id="GO:0004553">
    <property type="term" value="F:hydrolase activity, hydrolyzing O-glycosyl compounds"/>
    <property type="evidence" value="ECO:0007669"/>
    <property type="project" value="InterPro"/>
</dbReference>
<evidence type="ECO:0000259" key="3">
    <source>
        <dbReference type="Pfam" id="PF01055"/>
    </source>
</evidence>
<dbReference type="Gene3D" id="2.60.40.1180">
    <property type="entry name" value="Golgi alpha-mannosidase II"/>
    <property type="match status" value="1"/>
</dbReference>
<dbReference type="SUPFAM" id="SSF74650">
    <property type="entry name" value="Galactose mutarotase-like"/>
    <property type="match status" value="1"/>
</dbReference>
<dbReference type="Gene3D" id="2.60.40.1760">
    <property type="entry name" value="glycosyl hydrolase (family 31)"/>
    <property type="match status" value="1"/>
</dbReference>
<evidence type="ECO:0000256" key="1">
    <source>
        <dbReference type="ARBA" id="ARBA00007806"/>
    </source>
</evidence>
<dbReference type="CDD" id="cd14752">
    <property type="entry name" value="GH31_N"/>
    <property type="match status" value="1"/>
</dbReference>
<dbReference type="EMBL" id="AZEE01000027">
    <property type="protein sequence ID" value="KRK98710.1"/>
    <property type="molecule type" value="Genomic_DNA"/>
</dbReference>
<comment type="caution">
    <text evidence="5">The sequence shown here is derived from an EMBL/GenBank/DDBJ whole genome shotgun (WGS) entry which is preliminary data.</text>
</comment>
<dbReference type="OrthoDB" id="176168at2"/>
<comment type="similarity">
    <text evidence="1 2">Belongs to the glycosyl hydrolase 31 family.</text>
</comment>
<dbReference type="Proteomes" id="UP000051160">
    <property type="component" value="Unassembled WGS sequence"/>
</dbReference>
<dbReference type="Pfam" id="PF01055">
    <property type="entry name" value="Glyco_hydro_31_2nd"/>
    <property type="match status" value="1"/>
</dbReference>
<dbReference type="InterPro" id="IPR044112">
    <property type="entry name" value="YihQ_TIM-like"/>
</dbReference>
<feature type="domain" description="Glycosyl hydrolase family 31 C-terminal" evidence="4">
    <location>
        <begin position="578"/>
        <end position="660"/>
    </location>
</feature>
<organism evidence="5 6">
    <name type="scientific">Secundilactobacillus odoratitofui DSM 19909 = JCM 15043</name>
    <dbReference type="NCBI Taxonomy" id="1423776"/>
    <lineage>
        <taxon>Bacteria</taxon>
        <taxon>Bacillati</taxon>
        <taxon>Bacillota</taxon>
        <taxon>Bacilli</taxon>
        <taxon>Lactobacillales</taxon>
        <taxon>Lactobacillaceae</taxon>
        <taxon>Secundilactobacillus</taxon>
    </lineage>
</organism>
<dbReference type="AlphaFoldDB" id="A0A0R1LSI4"/>
<dbReference type="InterPro" id="IPR052990">
    <property type="entry name" value="Sulfoquinovosidase_GH31"/>
</dbReference>
<evidence type="ECO:0000256" key="2">
    <source>
        <dbReference type="RuleBase" id="RU361185"/>
    </source>
</evidence>
<keyword evidence="2" id="KW-0326">Glycosidase</keyword>
<dbReference type="InterPro" id="IPR017853">
    <property type="entry name" value="GH"/>
</dbReference>
<dbReference type="PATRIC" id="fig|1423776.4.peg.451"/>
<dbReference type="PANTHER" id="PTHR46959">
    <property type="entry name" value="SULFOQUINOVOSIDASE"/>
    <property type="match status" value="1"/>
</dbReference>
<feature type="domain" description="Glycoside hydrolase family 31 TIM barrel" evidence="3">
    <location>
        <begin position="260"/>
        <end position="566"/>
    </location>
</feature>